<dbReference type="PANTHER" id="PTHR12736">
    <property type="entry name" value="LANC-LIKE PROTEIN"/>
    <property type="match status" value="1"/>
</dbReference>
<dbReference type="GO" id="GO:0031179">
    <property type="term" value="P:peptide modification"/>
    <property type="evidence" value="ECO:0007669"/>
    <property type="project" value="InterPro"/>
</dbReference>
<dbReference type="Pfam" id="PF05147">
    <property type="entry name" value="LANC_like"/>
    <property type="match status" value="1"/>
</dbReference>
<dbReference type="GO" id="GO:0005975">
    <property type="term" value="P:carbohydrate metabolic process"/>
    <property type="evidence" value="ECO:0007669"/>
    <property type="project" value="InterPro"/>
</dbReference>
<dbReference type="AlphaFoldDB" id="A0A3L6SH84"/>
<organism evidence="1 2">
    <name type="scientific">Panicum miliaceum</name>
    <name type="common">Proso millet</name>
    <name type="synonym">Broomcorn millet</name>
    <dbReference type="NCBI Taxonomy" id="4540"/>
    <lineage>
        <taxon>Eukaryota</taxon>
        <taxon>Viridiplantae</taxon>
        <taxon>Streptophyta</taxon>
        <taxon>Embryophyta</taxon>
        <taxon>Tracheophyta</taxon>
        <taxon>Spermatophyta</taxon>
        <taxon>Magnoliopsida</taxon>
        <taxon>Liliopsida</taxon>
        <taxon>Poales</taxon>
        <taxon>Poaceae</taxon>
        <taxon>PACMAD clade</taxon>
        <taxon>Panicoideae</taxon>
        <taxon>Panicodae</taxon>
        <taxon>Paniceae</taxon>
        <taxon>Panicinae</taxon>
        <taxon>Panicum</taxon>
        <taxon>Panicum sect. Panicum</taxon>
    </lineage>
</organism>
<keyword evidence="2" id="KW-1185">Reference proteome</keyword>
<dbReference type="EMBL" id="PQIB02000004">
    <property type="protein sequence ID" value="RLN21962.1"/>
    <property type="molecule type" value="Genomic_DNA"/>
</dbReference>
<comment type="caution">
    <text evidence="1">The sequence shown here is derived from an EMBL/GenBank/DDBJ whole genome shotgun (WGS) entry which is preliminary data.</text>
</comment>
<dbReference type="Gene3D" id="1.50.10.10">
    <property type="match status" value="1"/>
</dbReference>
<dbReference type="InterPro" id="IPR012341">
    <property type="entry name" value="6hp_glycosidase-like_sf"/>
</dbReference>
<dbReference type="InterPro" id="IPR007822">
    <property type="entry name" value="LANC-like"/>
</dbReference>
<evidence type="ECO:0000313" key="1">
    <source>
        <dbReference type="EMBL" id="RLN21962.1"/>
    </source>
</evidence>
<gene>
    <name evidence="1" type="ORF">C2845_PM07G35590</name>
</gene>
<dbReference type="GO" id="GO:0005886">
    <property type="term" value="C:plasma membrane"/>
    <property type="evidence" value="ECO:0007669"/>
    <property type="project" value="TreeGrafter"/>
</dbReference>
<name>A0A3L6SH84_PANMI</name>
<dbReference type="PANTHER" id="PTHR12736:SF7">
    <property type="entry name" value="LANC-LIKE PROTEIN 3"/>
    <property type="match status" value="1"/>
</dbReference>
<reference evidence="2" key="1">
    <citation type="journal article" date="2019" name="Nat. Commun.">
        <title>The genome of broomcorn millet.</title>
        <authorList>
            <person name="Zou C."/>
            <person name="Miki D."/>
            <person name="Li D."/>
            <person name="Tang Q."/>
            <person name="Xiao L."/>
            <person name="Rajput S."/>
            <person name="Deng P."/>
            <person name="Jia W."/>
            <person name="Huang R."/>
            <person name="Zhang M."/>
            <person name="Sun Y."/>
            <person name="Hu J."/>
            <person name="Fu X."/>
            <person name="Schnable P.S."/>
            <person name="Li F."/>
            <person name="Zhang H."/>
            <person name="Feng B."/>
            <person name="Zhu X."/>
            <person name="Liu R."/>
            <person name="Schnable J.C."/>
            <person name="Zhu J.-K."/>
            <person name="Zhang H."/>
        </authorList>
    </citation>
    <scope>NUCLEOTIDE SEQUENCE [LARGE SCALE GENOMIC DNA]</scope>
</reference>
<dbReference type="SUPFAM" id="SSF158745">
    <property type="entry name" value="LanC-like"/>
    <property type="match status" value="1"/>
</dbReference>
<dbReference type="Proteomes" id="UP000275267">
    <property type="component" value="Unassembled WGS sequence"/>
</dbReference>
<evidence type="ECO:0000313" key="2">
    <source>
        <dbReference type="Proteomes" id="UP000275267"/>
    </source>
</evidence>
<accession>A0A3L6SH84</accession>
<proteinExistence type="predicted"/>
<dbReference type="OrthoDB" id="10257263at2759"/>
<protein>
    <recommendedName>
        <fullName evidence="3">LanC-like protein GCR2</fullName>
    </recommendedName>
</protein>
<sequence>MARRPLGRTARRPGGGRQVTDYTLYTLGTALLLFKSFRVTGDRGDLALATDIVRVAGTTGCGRGVRRRFLTFISGRAGVCALGAVIAKHCDDQLRVTQYLSFFDEITITEKNSVAKDIIKEGRKLSSKGDSPLMYEWHGKKYWGAAHGLAGIMHVLMHAG</sequence>
<evidence type="ECO:0008006" key="3">
    <source>
        <dbReference type="Google" id="ProtNLM"/>
    </source>
</evidence>